<dbReference type="GeneID" id="25264809"/>
<evidence type="ECO:0000256" key="6">
    <source>
        <dbReference type="ARBA" id="ARBA00023128"/>
    </source>
</evidence>
<evidence type="ECO:0000256" key="10">
    <source>
        <dbReference type="SAM" id="MobiDB-lite"/>
    </source>
</evidence>
<evidence type="ECO:0000256" key="11">
    <source>
        <dbReference type="SAM" id="Phobius"/>
    </source>
</evidence>
<evidence type="ECO:0000256" key="2">
    <source>
        <dbReference type="ARBA" id="ARBA00006780"/>
    </source>
</evidence>
<dbReference type="Proteomes" id="UP000027361">
    <property type="component" value="Unassembled WGS sequence"/>
</dbReference>
<evidence type="ECO:0000256" key="7">
    <source>
        <dbReference type="ARBA" id="ARBA00023136"/>
    </source>
</evidence>
<keyword evidence="4" id="KW-0999">Mitochondrion inner membrane</keyword>
<evidence type="ECO:0000313" key="12">
    <source>
        <dbReference type="EMBL" id="KDN42388.1"/>
    </source>
</evidence>
<evidence type="ECO:0000256" key="3">
    <source>
        <dbReference type="ARBA" id="ARBA00022692"/>
    </source>
</evidence>
<feature type="compositionally biased region" description="Basic and acidic residues" evidence="10">
    <location>
        <begin position="81"/>
        <end position="92"/>
    </location>
</feature>
<dbReference type="AlphaFoldDB" id="A0A066VQ59"/>
<evidence type="ECO:0000256" key="4">
    <source>
        <dbReference type="ARBA" id="ARBA00022792"/>
    </source>
</evidence>
<evidence type="ECO:0000256" key="1">
    <source>
        <dbReference type="ARBA" id="ARBA00004434"/>
    </source>
</evidence>
<dbReference type="STRING" id="1037660.A0A066VQ59"/>
<keyword evidence="3 11" id="KW-0812">Transmembrane</keyword>
<dbReference type="Pfam" id="PF07960">
    <property type="entry name" value="CBP4"/>
    <property type="match status" value="1"/>
</dbReference>
<keyword evidence="6" id="KW-0496">Mitochondrion</keyword>
<sequence length="92" mass="10096">MSKPVPWGRGILGGAAIVALGWAIMKGTTPSEKEFYDKLSPDLKRQVDQQRQAAARKAALAEQIARAREQDDSGPVWAASKEARDSRPPPRR</sequence>
<keyword evidence="7 11" id="KW-0472">Membrane</keyword>
<evidence type="ECO:0000256" key="5">
    <source>
        <dbReference type="ARBA" id="ARBA00022989"/>
    </source>
</evidence>
<dbReference type="GO" id="GO:0005743">
    <property type="term" value="C:mitochondrial inner membrane"/>
    <property type="evidence" value="ECO:0007669"/>
    <property type="project" value="UniProtKB-SubCell"/>
</dbReference>
<name>A0A066VQ59_TILAU</name>
<evidence type="ECO:0000313" key="13">
    <source>
        <dbReference type="Proteomes" id="UP000027361"/>
    </source>
</evidence>
<comment type="function">
    <text evidence="9">Essential for the assembly of ubiquinol-cytochrome c reductase. It has a direct effect on the correct occurrence of the Rieske protein, core 4, core 5 and apocytochrome b.</text>
</comment>
<feature type="region of interest" description="Disordered" evidence="10">
    <location>
        <begin position="58"/>
        <end position="92"/>
    </location>
</feature>
<comment type="caution">
    <text evidence="12">The sequence shown here is derived from an EMBL/GenBank/DDBJ whole genome shotgun (WGS) entry which is preliminary data.</text>
</comment>
<evidence type="ECO:0000256" key="8">
    <source>
        <dbReference type="ARBA" id="ARBA00023186"/>
    </source>
</evidence>
<keyword evidence="13" id="KW-1185">Reference proteome</keyword>
<accession>A0A066VQ59</accession>
<feature type="transmembrane region" description="Helical" evidence="11">
    <location>
        <begin position="6"/>
        <end position="25"/>
    </location>
</feature>
<reference evidence="12 13" key="1">
    <citation type="submission" date="2014-05" db="EMBL/GenBank/DDBJ databases">
        <title>Draft genome sequence of a rare smut relative, Tilletiaria anomala UBC 951.</title>
        <authorList>
            <consortium name="DOE Joint Genome Institute"/>
            <person name="Toome M."/>
            <person name="Kuo A."/>
            <person name="Henrissat B."/>
            <person name="Lipzen A."/>
            <person name="Tritt A."/>
            <person name="Yoshinaga Y."/>
            <person name="Zane M."/>
            <person name="Barry K."/>
            <person name="Grigoriev I.V."/>
            <person name="Spatafora J.W."/>
            <person name="Aimea M.C."/>
        </authorList>
    </citation>
    <scope>NUCLEOTIDE SEQUENCE [LARGE SCALE GENOMIC DNA]</scope>
    <source>
        <strain evidence="12 13">UBC 951</strain>
    </source>
</reference>
<organism evidence="12 13">
    <name type="scientific">Tilletiaria anomala (strain ATCC 24038 / CBS 436.72 / UBC 951)</name>
    <dbReference type="NCBI Taxonomy" id="1037660"/>
    <lineage>
        <taxon>Eukaryota</taxon>
        <taxon>Fungi</taxon>
        <taxon>Dikarya</taxon>
        <taxon>Basidiomycota</taxon>
        <taxon>Ustilaginomycotina</taxon>
        <taxon>Exobasidiomycetes</taxon>
        <taxon>Georgefischeriales</taxon>
        <taxon>Tilletiariaceae</taxon>
        <taxon>Tilletiaria</taxon>
    </lineage>
</organism>
<gene>
    <name evidence="12" type="ORF">K437DRAFT_257870</name>
</gene>
<dbReference type="OMA" id="LYNRMPL"/>
<keyword evidence="5 11" id="KW-1133">Transmembrane helix</keyword>
<evidence type="ECO:0008006" key="14">
    <source>
        <dbReference type="Google" id="ProtNLM"/>
    </source>
</evidence>
<dbReference type="RefSeq" id="XP_013242023.1">
    <property type="nucleotide sequence ID" value="XM_013386569.1"/>
</dbReference>
<dbReference type="EMBL" id="JMSN01000070">
    <property type="protein sequence ID" value="KDN42388.1"/>
    <property type="molecule type" value="Genomic_DNA"/>
</dbReference>
<proteinExistence type="inferred from homology"/>
<dbReference type="InParanoid" id="A0A066VQ59"/>
<comment type="subcellular location">
    <subcellularLocation>
        <location evidence="1">Mitochondrion inner membrane</location>
        <topology evidence="1">Single-pass membrane protein</topology>
    </subcellularLocation>
</comment>
<keyword evidence="8" id="KW-0143">Chaperone</keyword>
<dbReference type="HOGENOM" id="CLU_180253_1_0_1"/>
<dbReference type="InterPro" id="IPR012420">
    <property type="entry name" value="Cbp4"/>
</dbReference>
<evidence type="ECO:0000256" key="9">
    <source>
        <dbReference type="ARBA" id="ARBA00025413"/>
    </source>
</evidence>
<comment type="similarity">
    <text evidence="2">Belongs to the CBP4 family.</text>
</comment>
<protein>
    <recommendedName>
        <fullName evidence="14">Cytochrome b mRNA-processing protein 4</fullName>
    </recommendedName>
</protein>